<keyword evidence="1" id="KW-0472">Membrane</keyword>
<proteinExistence type="predicted"/>
<dbReference type="AlphaFoldDB" id="A0A7D5M364"/>
<evidence type="ECO:0000313" key="3">
    <source>
        <dbReference type="Proteomes" id="UP000509478"/>
    </source>
</evidence>
<dbReference type="RefSeq" id="WP_179372037.1">
    <property type="nucleotide sequence ID" value="NZ_CP026995.1"/>
</dbReference>
<evidence type="ECO:0000256" key="1">
    <source>
        <dbReference type="SAM" id="Phobius"/>
    </source>
</evidence>
<evidence type="ECO:0000313" key="2">
    <source>
        <dbReference type="EMBL" id="QLH05974.1"/>
    </source>
</evidence>
<name>A0A7D5M364_9ARCH</name>
<keyword evidence="3" id="KW-1185">Reference proteome</keyword>
<feature type="transmembrane region" description="Helical" evidence="1">
    <location>
        <begin position="6"/>
        <end position="24"/>
    </location>
</feature>
<organism evidence="2 3">
    <name type="scientific">Nitrosopumilus ureiphilus</name>
    <dbReference type="NCBI Taxonomy" id="1470067"/>
    <lineage>
        <taxon>Archaea</taxon>
        <taxon>Nitrososphaerota</taxon>
        <taxon>Nitrososphaeria</taxon>
        <taxon>Nitrosopumilales</taxon>
        <taxon>Nitrosopumilaceae</taxon>
        <taxon>Nitrosopumilus</taxon>
    </lineage>
</organism>
<sequence>MNKTNLVIIIGIILTVIAVGIVLFHHHSLEQLYESQNTQSQLERVFSDCACVNKINKYPEPDQLCLDLLSSWQNDTHFIDSNICKFIELDEAENKQLITTERTNPMPLILAIVILSGMSLSSFYIIVRNKS</sequence>
<keyword evidence="1" id="KW-0812">Transmembrane</keyword>
<dbReference type="Proteomes" id="UP000509478">
    <property type="component" value="Chromosome"/>
</dbReference>
<feature type="transmembrane region" description="Helical" evidence="1">
    <location>
        <begin position="108"/>
        <end position="127"/>
    </location>
</feature>
<keyword evidence="1" id="KW-1133">Transmembrane helix</keyword>
<gene>
    <name evidence="2" type="ORF">C5F50_01945</name>
</gene>
<accession>A0A7D5M364</accession>
<dbReference type="OrthoDB" id="385854at2157"/>
<reference evidence="2 3" key="1">
    <citation type="submission" date="2018-02" db="EMBL/GenBank/DDBJ databases">
        <title>Complete genome of Nitrosopumilus ureaphilus PS0.</title>
        <authorList>
            <person name="Qin W."/>
            <person name="Zheng Y."/>
            <person name="Stahl D.A."/>
        </authorList>
    </citation>
    <scope>NUCLEOTIDE SEQUENCE [LARGE SCALE GENOMIC DNA]</scope>
    <source>
        <strain evidence="2 3">PS0</strain>
    </source>
</reference>
<dbReference type="EMBL" id="CP026995">
    <property type="protein sequence ID" value="QLH05974.1"/>
    <property type="molecule type" value="Genomic_DNA"/>
</dbReference>
<protein>
    <submittedName>
        <fullName evidence="2">Uncharacterized protein</fullName>
    </submittedName>
</protein>
<dbReference type="GeneID" id="56066785"/>
<dbReference type="KEGG" id="nue:C5F50_01945"/>